<reference evidence="3 4" key="1">
    <citation type="journal article" date="2016" name="Nat. Commun.">
        <title>Thousands of microbial genomes shed light on interconnected biogeochemical processes in an aquifer system.</title>
        <authorList>
            <person name="Anantharaman K."/>
            <person name="Brown C.T."/>
            <person name="Hug L.A."/>
            <person name="Sharon I."/>
            <person name="Castelle C.J."/>
            <person name="Probst A.J."/>
            <person name="Thomas B.C."/>
            <person name="Singh A."/>
            <person name="Wilkins M.J."/>
            <person name="Karaoz U."/>
            <person name="Brodie E.L."/>
            <person name="Williams K.H."/>
            <person name="Hubbard S.S."/>
            <person name="Banfield J.F."/>
        </authorList>
    </citation>
    <scope>NUCLEOTIDE SEQUENCE [LARGE SCALE GENOMIC DNA]</scope>
</reference>
<dbReference type="Gene3D" id="2.40.160.60">
    <property type="entry name" value="Outer membrane protein transport protein (OMPP1/FadL/TodX)"/>
    <property type="match status" value="1"/>
</dbReference>
<proteinExistence type="predicted"/>
<evidence type="ECO:0000259" key="2">
    <source>
        <dbReference type="PROSITE" id="PS51272"/>
    </source>
</evidence>
<dbReference type="AlphaFoldDB" id="A0A1F4RGH4"/>
<dbReference type="PROSITE" id="PS51272">
    <property type="entry name" value="SLH"/>
    <property type="match status" value="1"/>
</dbReference>
<keyword evidence="1" id="KW-0175">Coiled coil</keyword>
<dbReference type="EMBL" id="METP01000006">
    <property type="protein sequence ID" value="OGC07314.1"/>
    <property type="molecule type" value="Genomic_DNA"/>
</dbReference>
<gene>
    <name evidence="3" type="ORF">A3H38_04515</name>
</gene>
<dbReference type="InterPro" id="IPR001119">
    <property type="entry name" value="SLH_dom"/>
</dbReference>
<evidence type="ECO:0000313" key="3">
    <source>
        <dbReference type="EMBL" id="OGC07314.1"/>
    </source>
</evidence>
<feature type="domain" description="SLH" evidence="2">
    <location>
        <begin position="506"/>
        <end position="566"/>
    </location>
</feature>
<dbReference type="SUPFAM" id="SSF56935">
    <property type="entry name" value="Porins"/>
    <property type="match status" value="1"/>
</dbReference>
<accession>A0A1F4RGH4</accession>
<dbReference type="Pfam" id="PF00395">
    <property type="entry name" value="SLH"/>
    <property type="match status" value="1"/>
</dbReference>
<protein>
    <recommendedName>
        <fullName evidence="2">SLH domain-containing protein</fullName>
    </recommendedName>
</protein>
<organism evidence="3 4">
    <name type="scientific">candidate division WOR-1 bacterium RIFCSPLOWO2_02_FULL_46_20</name>
    <dbReference type="NCBI Taxonomy" id="1802567"/>
    <lineage>
        <taxon>Bacteria</taxon>
        <taxon>Bacillati</taxon>
        <taxon>Saganbacteria</taxon>
    </lineage>
</organism>
<comment type="caution">
    <text evidence="3">The sequence shown here is derived from an EMBL/GenBank/DDBJ whole genome shotgun (WGS) entry which is preliminary data.</text>
</comment>
<evidence type="ECO:0000256" key="1">
    <source>
        <dbReference type="SAM" id="Coils"/>
    </source>
</evidence>
<dbReference type="Proteomes" id="UP000176938">
    <property type="component" value="Unassembled WGS sequence"/>
</dbReference>
<sequence length="566" mass="62580">MRKVFVFLFLFFICISLVYADLAELGINPLSMEIGSRPLGMGAAYAGLADDVNAVLYNPGGMAWAKGVSLSITSMTNIAAVQAYPTGYGSSFGFAVVTNKISDIPIPTGIANSESSVVLLSYGTKLSFLPQYGKQDWLQRIGIGANLKGLMGQRLTRTGFIDRSASGWDLDLGFLWKGDDWWTAGLSMQNILPARALGGGSIKWDIGGEEEGIPSVTKIAASARVIGDIDTPIFMEGRELVISGELDFSLAKQTLLRLGGEWNFSKEFYIRTGIMQQSGGQGVSSDLNFGVGYLTEKWGIDFATYREPAMGARYSYLSVLYFPQDWIVFRRLSFNQPSMILEEAIEQISLVNNAVTYDEKIEVFGKVKPGVDVYINDLRAAIGSDYSFKTVVPLHLKKNLVVVEARYESEKKTWKYKVLRKKKVELAEEKKVKEELEHAVTSEDKKTLAEKEKEILKTKEKVETLVTMGVIEVSPEADFAMDAGITRGELATWLVKASGAPLPEIKENLYVDVPATHPLAPYIFVVNKLKILQHFPDGTFRPDALVSKDEGAIIFKRIFQQTGTVR</sequence>
<name>A0A1F4RGH4_UNCSA</name>
<feature type="coiled-coil region" evidence="1">
    <location>
        <begin position="416"/>
        <end position="468"/>
    </location>
</feature>
<evidence type="ECO:0000313" key="4">
    <source>
        <dbReference type="Proteomes" id="UP000176938"/>
    </source>
</evidence>